<evidence type="ECO:0000313" key="3">
    <source>
        <dbReference type="Proteomes" id="UP000541610"/>
    </source>
</evidence>
<dbReference type="AlphaFoldDB" id="A0A7J6MRE5"/>
<name>A0A7J6MRE5_PEROL</name>
<dbReference type="EMBL" id="JABANP010001186">
    <property type="protein sequence ID" value="KAF4674168.1"/>
    <property type="molecule type" value="Genomic_DNA"/>
</dbReference>
<reference evidence="2 3" key="1">
    <citation type="submission" date="2020-04" db="EMBL/GenBank/DDBJ databases">
        <title>Perkinsus olseni comparative genomics.</title>
        <authorList>
            <person name="Bogema D.R."/>
        </authorList>
    </citation>
    <scope>NUCLEOTIDE SEQUENCE [LARGE SCALE GENOMIC DNA]</scope>
    <source>
        <strain evidence="2">00978-12</strain>
    </source>
</reference>
<proteinExistence type="predicted"/>
<feature type="region of interest" description="Disordered" evidence="1">
    <location>
        <begin position="22"/>
        <end position="42"/>
    </location>
</feature>
<organism evidence="2 3">
    <name type="scientific">Perkinsus olseni</name>
    <name type="common">Perkinsus atlanticus</name>
    <dbReference type="NCBI Taxonomy" id="32597"/>
    <lineage>
        <taxon>Eukaryota</taxon>
        <taxon>Sar</taxon>
        <taxon>Alveolata</taxon>
        <taxon>Perkinsozoa</taxon>
        <taxon>Perkinsea</taxon>
        <taxon>Perkinsida</taxon>
        <taxon>Perkinsidae</taxon>
        <taxon>Perkinsus</taxon>
    </lineage>
</organism>
<protein>
    <submittedName>
        <fullName evidence="2">Uncharacterized protein</fullName>
    </submittedName>
</protein>
<accession>A0A7J6MRE5</accession>
<evidence type="ECO:0000313" key="2">
    <source>
        <dbReference type="EMBL" id="KAF4674168.1"/>
    </source>
</evidence>
<evidence type="ECO:0000256" key="1">
    <source>
        <dbReference type="SAM" id="MobiDB-lite"/>
    </source>
</evidence>
<comment type="caution">
    <text evidence="2">The sequence shown here is derived from an EMBL/GenBank/DDBJ whole genome shotgun (WGS) entry which is preliminary data.</text>
</comment>
<dbReference type="Proteomes" id="UP000541610">
    <property type="component" value="Unassembled WGS sequence"/>
</dbReference>
<sequence>MAHESEATKDEVQQAILEALREEHSDDLTSLDSQDPAVKEEMEDARAEFMEQHIYTYLEDGE</sequence>
<gene>
    <name evidence="2" type="ORF">FOZ60_001297</name>
</gene>
<feature type="non-terminal residue" evidence="2">
    <location>
        <position position="1"/>
    </location>
</feature>